<gene>
    <name evidence="3" type="ORF">ABH15_09520</name>
</gene>
<organism evidence="3 4">
    <name type="scientific">Methanoculleus taiwanensis</name>
    <dbReference type="NCBI Taxonomy" id="1550565"/>
    <lineage>
        <taxon>Archaea</taxon>
        <taxon>Methanobacteriati</taxon>
        <taxon>Methanobacteriota</taxon>
        <taxon>Stenosarchaea group</taxon>
        <taxon>Methanomicrobia</taxon>
        <taxon>Methanomicrobiales</taxon>
        <taxon>Methanomicrobiaceae</taxon>
        <taxon>Methanoculleus</taxon>
    </lineage>
</organism>
<dbReference type="OrthoDB" id="23397at2157"/>
<dbReference type="SUPFAM" id="SSF56059">
    <property type="entry name" value="Glutathione synthetase ATP-binding domain-like"/>
    <property type="match status" value="1"/>
</dbReference>
<dbReference type="InterPro" id="IPR002192">
    <property type="entry name" value="PPDK_AMP/ATP-bd"/>
</dbReference>
<dbReference type="Gene3D" id="3.50.30.10">
    <property type="entry name" value="Phosphohistidine domain"/>
    <property type="match status" value="1"/>
</dbReference>
<keyword evidence="4" id="KW-1185">Reference proteome</keyword>
<dbReference type="GO" id="GO:0016301">
    <property type="term" value="F:kinase activity"/>
    <property type="evidence" value="ECO:0007669"/>
    <property type="project" value="InterPro"/>
</dbReference>
<sequence>MDGSSSSVILLGEGDADAGRAVGGKAASLHRMIQSGLPVPPGFVLAAGFFAEWTVSLKKTDAWQNLLAADEEERDDATRRVAAECGTLAFSESQREDLCRALERLPDGLYAVRSSAAGEDAADAAFAGMYRTRLGVRKEQLESAIRDVFASQFEPRVFRYRRELGLSVGDDEIAVIVQHLVAGRVSGVAFSANPETNSRYELVINANWGLCETIVSGRATPDLYVVEKYGDGLLEKQRGEKQISLFFSPDGGIEERVGYRSGEWSLTDGEVRRVRDLVREAEALFCHPVDLEWTFSGDACYLLQARPVTALIPLDERLLTPPGEPRRLYMDITLIEHGMQGSLSPFGSSWLDRILAYTLEDLTGVRGIGSDIREGLGQTLGGRIYLNISNLLWLENPRVIALQFEGLDASAAEAIRALDPREWRSPERPEKMKRIVSSSLWRSKDLIGRAVLGFLFPGRLQRQYAGRVQRFETALEDLEAGLLDLREFCDASGRLVVRLVKESTGATLICSEGARLLLRRMFADGSPDIRGLAELLDRAHPGNVTTEMGRSMHRLAEQIDPVLFSDLSALAERIRRNEMPEPFMEALEEFMEAYGCRGPREIDPAAKGYAGDLLLLLAQARNIRPADCRERFLEMQENRERAYAELHAYCRERGRLKAWYFRHLCRVLDAFGGLREDHKYYLVVVTSRVRKRALEIGRHLAAEGRIESVEDVFLLGIDDVGHALESPGADLRGKIERNRAEYGRVERCRRFPALIDSWGRIHKPPAREPAPGELLGYGVSGGTARGPVKVLRYPGEKEVLPGEILVIGAADPGWTPMFIAAGGIILEVGGLLQHGSIIAREYGKPCVVGIENATAILSDGQVVEVNGSLGTVRIDGLSG</sequence>
<protein>
    <recommendedName>
        <fullName evidence="5">Phosphoenolpyruvate synthase</fullName>
    </recommendedName>
</protein>
<dbReference type="EMBL" id="LHQS01000002">
    <property type="protein sequence ID" value="RXE56339.1"/>
    <property type="molecule type" value="Genomic_DNA"/>
</dbReference>
<dbReference type="PANTHER" id="PTHR43615:SF1">
    <property type="entry name" value="PPDK_N DOMAIN-CONTAINING PROTEIN"/>
    <property type="match status" value="1"/>
</dbReference>
<evidence type="ECO:0000313" key="4">
    <source>
        <dbReference type="Proteomes" id="UP000290932"/>
    </source>
</evidence>
<comment type="caution">
    <text evidence="3">The sequence shown here is derived from an EMBL/GenBank/DDBJ whole genome shotgun (WGS) entry which is preliminary data.</text>
</comment>
<dbReference type="InterPro" id="IPR013815">
    <property type="entry name" value="ATP_grasp_subdomain_1"/>
</dbReference>
<name>A0A498H098_9EURY</name>
<dbReference type="Gene3D" id="3.30.470.20">
    <property type="entry name" value="ATP-grasp fold, B domain"/>
    <property type="match status" value="1"/>
</dbReference>
<evidence type="ECO:0008006" key="5">
    <source>
        <dbReference type="Google" id="ProtNLM"/>
    </source>
</evidence>
<feature type="domain" description="PEP-utilising enzyme mobile" evidence="1">
    <location>
        <begin position="801"/>
        <end position="870"/>
    </location>
</feature>
<accession>A0A498H098</accession>
<dbReference type="AlphaFoldDB" id="A0A498H098"/>
<evidence type="ECO:0000259" key="2">
    <source>
        <dbReference type="Pfam" id="PF01326"/>
    </source>
</evidence>
<dbReference type="PANTHER" id="PTHR43615">
    <property type="entry name" value="PHOSPHOENOLPYRUVATE SYNTHASE-RELATED"/>
    <property type="match status" value="1"/>
</dbReference>
<dbReference type="InterPro" id="IPR051549">
    <property type="entry name" value="PEP_Utilizing_Enz"/>
</dbReference>
<proteinExistence type="predicted"/>
<dbReference type="Pfam" id="PF00391">
    <property type="entry name" value="PEP-utilizers"/>
    <property type="match status" value="1"/>
</dbReference>
<evidence type="ECO:0000259" key="1">
    <source>
        <dbReference type="Pfam" id="PF00391"/>
    </source>
</evidence>
<dbReference type="SUPFAM" id="SSF52009">
    <property type="entry name" value="Phosphohistidine domain"/>
    <property type="match status" value="1"/>
</dbReference>
<dbReference type="Gene3D" id="3.30.1490.20">
    <property type="entry name" value="ATP-grasp fold, A domain"/>
    <property type="match status" value="1"/>
</dbReference>
<reference evidence="3 4" key="1">
    <citation type="journal article" date="2015" name="Int. J. Syst. Evol. Microbiol.">
        <title>Methanoculleus taiwanensis sp. nov., a methanogen isolated from deep marine sediment at the deformation front area near Taiwan.</title>
        <authorList>
            <person name="Weng C.Y."/>
            <person name="Chen S.C."/>
            <person name="Lai M.C."/>
            <person name="Wu S.Y."/>
            <person name="Lin S."/>
            <person name="Yang T.F."/>
            <person name="Chen P.C."/>
        </authorList>
    </citation>
    <scope>NUCLEOTIDE SEQUENCE [LARGE SCALE GENOMIC DNA]</scope>
    <source>
        <strain evidence="3 4">CYW4</strain>
    </source>
</reference>
<dbReference type="InterPro" id="IPR008279">
    <property type="entry name" value="PEP-util_enz_mobile_dom"/>
</dbReference>
<dbReference type="GO" id="GO:0005524">
    <property type="term" value="F:ATP binding"/>
    <property type="evidence" value="ECO:0007669"/>
    <property type="project" value="InterPro"/>
</dbReference>
<dbReference type="Proteomes" id="UP000290932">
    <property type="component" value="Unassembled WGS sequence"/>
</dbReference>
<dbReference type="InterPro" id="IPR036637">
    <property type="entry name" value="Phosphohistidine_dom_sf"/>
</dbReference>
<dbReference type="Pfam" id="PF01326">
    <property type="entry name" value="PPDK_N"/>
    <property type="match status" value="1"/>
</dbReference>
<feature type="domain" description="Pyruvate phosphate dikinase AMP/ATP-binding" evidence="2">
    <location>
        <begin position="21"/>
        <end position="310"/>
    </location>
</feature>
<dbReference type="RefSeq" id="WP_164913706.1">
    <property type="nucleotide sequence ID" value="NZ_LHQS01000002.1"/>
</dbReference>
<evidence type="ECO:0000313" key="3">
    <source>
        <dbReference type="EMBL" id="RXE56339.1"/>
    </source>
</evidence>